<dbReference type="PRINTS" id="PR00625">
    <property type="entry name" value="JDOMAIN"/>
</dbReference>
<protein>
    <recommendedName>
        <fullName evidence="1">J domain-containing protein</fullName>
    </recommendedName>
</protein>
<sequence>MTSATSIVSRLANAKNYYDVLGVPESASLDDINAAYKKLALRLHPDKCELKVAGQAFKVVAEAHECLSDRASKGRYDTLLSLDASPKLNVDFCDSYKIDEKKYEDGNENSDFNQSKITFKSFVLLLKQYYSSLQNYVQCDK</sequence>
<dbReference type="SMART" id="SM00271">
    <property type="entry name" value="DnaJ"/>
    <property type="match status" value="1"/>
</dbReference>
<accession>A0A5J4T5B0</accession>
<name>A0A5J4T5B0_9EUKA</name>
<dbReference type="Pfam" id="PF00226">
    <property type="entry name" value="DnaJ"/>
    <property type="match status" value="1"/>
</dbReference>
<feature type="domain" description="J" evidence="1">
    <location>
        <begin position="16"/>
        <end position="80"/>
    </location>
</feature>
<dbReference type="Gene3D" id="1.10.287.110">
    <property type="entry name" value="DnaJ domain"/>
    <property type="match status" value="1"/>
</dbReference>
<reference evidence="2 3" key="1">
    <citation type="submission" date="2019-03" db="EMBL/GenBank/DDBJ databases">
        <title>Single cell metagenomics reveals metabolic interactions within the superorganism composed of flagellate Streblomastix strix and complex community of Bacteroidetes bacteria on its surface.</title>
        <authorList>
            <person name="Treitli S.C."/>
            <person name="Kolisko M."/>
            <person name="Husnik F."/>
            <person name="Keeling P."/>
            <person name="Hampl V."/>
        </authorList>
    </citation>
    <scope>NUCLEOTIDE SEQUENCE [LARGE SCALE GENOMIC DNA]</scope>
    <source>
        <strain evidence="2">ST1C</strain>
    </source>
</reference>
<dbReference type="PANTHER" id="PTHR43908">
    <property type="entry name" value="AT29763P-RELATED"/>
    <property type="match status" value="1"/>
</dbReference>
<dbReference type="CDD" id="cd06257">
    <property type="entry name" value="DnaJ"/>
    <property type="match status" value="1"/>
</dbReference>
<dbReference type="Proteomes" id="UP000324800">
    <property type="component" value="Unassembled WGS sequence"/>
</dbReference>
<evidence type="ECO:0000313" key="3">
    <source>
        <dbReference type="Proteomes" id="UP000324800"/>
    </source>
</evidence>
<dbReference type="PROSITE" id="PS00636">
    <property type="entry name" value="DNAJ_1"/>
    <property type="match status" value="1"/>
</dbReference>
<dbReference type="AlphaFoldDB" id="A0A5J4T5B0"/>
<dbReference type="InterPro" id="IPR051100">
    <property type="entry name" value="DnaJ_subfamily_B/C"/>
</dbReference>
<dbReference type="OrthoDB" id="10250354at2759"/>
<evidence type="ECO:0000313" key="2">
    <source>
        <dbReference type="EMBL" id="KAA6353579.1"/>
    </source>
</evidence>
<dbReference type="EMBL" id="SNRW01037848">
    <property type="protein sequence ID" value="KAA6353579.1"/>
    <property type="molecule type" value="Genomic_DNA"/>
</dbReference>
<evidence type="ECO:0000259" key="1">
    <source>
        <dbReference type="PROSITE" id="PS50076"/>
    </source>
</evidence>
<gene>
    <name evidence="2" type="ORF">EZS28_050894</name>
</gene>
<dbReference type="PROSITE" id="PS50076">
    <property type="entry name" value="DNAJ_2"/>
    <property type="match status" value="1"/>
</dbReference>
<comment type="caution">
    <text evidence="2">The sequence shown here is derived from an EMBL/GenBank/DDBJ whole genome shotgun (WGS) entry which is preliminary data.</text>
</comment>
<dbReference type="InterPro" id="IPR001623">
    <property type="entry name" value="DnaJ_domain"/>
</dbReference>
<dbReference type="SUPFAM" id="SSF46565">
    <property type="entry name" value="Chaperone J-domain"/>
    <property type="match status" value="1"/>
</dbReference>
<dbReference type="InterPro" id="IPR018253">
    <property type="entry name" value="DnaJ_domain_CS"/>
</dbReference>
<dbReference type="GO" id="GO:0005783">
    <property type="term" value="C:endoplasmic reticulum"/>
    <property type="evidence" value="ECO:0007669"/>
    <property type="project" value="UniProtKB-ARBA"/>
</dbReference>
<organism evidence="2 3">
    <name type="scientific">Streblomastix strix</name>
    <dbReference type="NCBI Taxonomy" id="222440"/>
    <lineage>
        <taxon>Eukaryota</taxon>
        <taxon>Metamonada</taxon>
        <taxon>Preaxostyla</taxon>
        <taxon>Oxymonadida</taxon>
        <taxon>Streblomastigidae</taxon>
        <taxon>Streblomastix</taxon>
    </lineage>
</organism>
<proteinExistence type="predicted"/>
<dbReference type="InterPro" id="IPR036869">
    <property type="entry name" value="J_dom_sf"/>
</dbReference>